<comment type="similarity">
    <text evidence="1 6">Belongs to the bacterial ribosomal protein bS1 family.</text>
</comment>
<dbReference type="GO" id="GO:0022627">
    <property type="term" value="C:cytosolic small ribosomal subunit"/>
    <property type="evidence" value="ECO:0007669"/>
    <property type="project" value="TreeGrafter"/>
</dbReference>
<dbReference type="FunFam" id="2.40.50.140:FF:000018">
    <property type="entry name" value="30S ribosomal protein S1"/>
    <property type="match status" value="1"/>
</dbReference>
<dbReference type="PIRSF" id="PIRSF002111">
    <property type="entry name" value="RpsA"/>
    <property type="match status" value="1"/>
</dbReference>
<dbReference type="Gene3D" id="2.40.50.140">
    <property type="entry name" value="Nucleic acid-binding proteins"/>
    <property type="match status" value="6"/>
</dbReference>
<dbReference type="CDD" id="cd04465">
    <property type="entry name" value="S1_RPS1_repeat_ec2_hs2"/>
    <property type="match status" value="1"/>
</dbReference>
<evidence type="ECO:0000256" key="5">
    <source>
        <dbReference type="ARBA" id="ARBA00023274"/>
    </source>
</evidence>
<dbReference type="NCBIfam" id="NF004954">
    <property type="entry name" value="PRK06299.1-4"/>
    <property type="match status" value="1"/>
</dbReference>
<dbReference type="NCBIfam" id="NF004951">
    <property type="entry name" value="PRK06299.1-1"/>
    <property type="match status" value="1"/>
</dbReference>
<dbReference type="Pfam" id="PF00575">
    <property type="entry name" value="S1"/>
    <property type="match status" value="6"/>
</dbReference>
<dbReference type="CDD" id="cd05688">
    <property type="entry name" value="S1_RPS1_repeat_ec3"/>
    <property type="match status" value="1"/>
</dbReference>
<feature type="domain" description="S1 motif" evidence="7">
    <location>
        <begin position="192"/>
        <end position="260"/>
    </location>
</feature>
<dbReference type="CDD" id="cd05691">
    <property type="entry name" value="S1_RPS1_repeat_ec6"/>
    <property type="match status" value="1"/>
</dbReference>
<evidence type="ECO:0000256" key="6">
    <source>
        <dbReference type="PIRNR" id="PIRNR002111"/>
    </source>
</evidence>
<feature type="domain" description="S1 motif" evidence="7">
    <location>
        <begin position="277"/>
        <end position="347"/>
    </location>
</feature>
<dbReference type="CDD" id="cd05689">
    <property type="entry name" value="S1_RPS1_repeat_ec4"/>
    <property type="match status" value="1"/>
</dbReference>
<feature type="domain" description="S1 motif" evidence="7">
    <location>
        <begin position="105"/>
        <end position="171"/>
    </location>
</feature>
<evidence type="ECO:0000313" key="8">
    <source>
        <dbReference type="EMBL" id="SMQ65366.1"/>
    </source>
</evidence>
<keyword evidence="3 6" id="KW-0694">RNA-binding</keyword>
<reference evidence="9" key="1">
    <citation type="submission" date="2017-04" db="EMBL/GenBank/DDBJ databases">
        <authorList>
            <person name="Varghese N."/>
            <person name="Submissions S."/>
        </authorList>
    </citation>
    <scope>NUCLEOTIDE SEQUENCE [LARGE SCALE GENOMIC DNA]</scope>
</reference>
<dbReference type="PANTHER" id="PTHR10724">
    <property type="entry name" value="30S RIBOSOMAL PROTEIN S1"/>
    <property type="match status" value="1"/>
</dbReference>
<dbReference type="NCBIfam" id="TIGR00717">
    <property type="entry name" value="rpsA"/>
    <property type="match status" value="1"/>
</dbReference>
<keyword evidence="4 6" id="KW-0689">Ribosomal protein</keyword>
<dbReference type="CDD" id="cd05687">
    <property type="entry name" value="S1_RPS1_repeat_ec1_hs1"/>
    <property type="match status" value="1"/>
</dbReference>
<keyword evidence="2" id="KW-0677">Repeat</keyword>
<dbReference type="FunFam" id="2.40.50.140:FF:000016">
    <property type="entry name" value="30S ribosomal protein S1"/>
    <property type="match status" value="1"/>
</dbReference>
<dbReference type="FunFam" id="2.40.50.140:FF:000021">
    <property type="entry name" value="30S ribosomal protein S1"/>
    <property type="match status" value="1"/>
</dbReference>
<evidence type="ECO:0000256" key="2">
    <source>
        <dbReference type="ARBA" id="ARBA00022737"/>
    </source>
</evidence>
<evidence type="ECO:0000256" key="3">
    <source>
        <dbReference type="ARBA" id="ARBA00022884"/>
    </source>
</evidence>
<dbReference type="GO" id="GO:0003729">
    <property type="term" value="F:mRNA binding"/>
    <property type="evidence" value="ECO:0007669"/>
    <property type="project" value="TreeGrafter"/>
</dbReference>
<dbReference type="AlphaFoldDB" id="A0A1Y6ESV1"/>
<dbReference type="InterPro" id="IPR012340">
    <property type="entry name" value="NA-bd_OB-fold"/>
</dbReference>
<dbReference type="PROSITE" id="PS50126">
    <property type="entry name" value="S1"/>
    <property type="match status" value="6"/>
</dbReference>
<dbReference type="SUPFAM" id="SSF50249">
    <property type="entry name" value="Nucleic acid-binding proteins"/>
    <property type="match status" value="6"/>
</dbReference>
<protein>
    <recommendedName>
        <fullName evidence="6">30S ribosomal protein S1</fullName>
    </recommendedName>
</protein>
<dbReference type="GO" id="GO:0003735">
    <property type="term" value="F:structural constituent of ribosome"/>
    <property type="evidence" value="ECO:0007669"/>
    <property type="project" value="InterPro"/>
</dbReference>
<keyword evidence="9" id="KW-1185">Reference proteome</keyword>
<evidence type="ECO:0000256" key="1">
    <source>
        <dbReference type="ARBA" id="ARBA00006767"/>
    </source>
</evidence>
<sequence length="560" mass="62095">MSDNFAQLFEESLKEVETRPGSIVKGTIVAINRDVVLVDAGLKSESAIPVEQFRNAEGELEISVGDEVDVALDAVEDGFGETILSREKAKRFEAWLQLEKAYENEDTVIGIISGKVKGGFTVDLGGVRAFLPGSLVDVRPVRETAHLENKDLEFKVIKLDQKRNNVVVSRRAVIETENSAERDALLENLQEGQEVKGIVKNLTDYGAFVDLGGVDGLLHITDMAWKRVKHPSEVVNVGDEINVKVLKFDRERTRVSLGLKQLGEDPWADIANRYPEGHRLEGRVTNLTDYGCFVEIEEGVEGLVHVSEMDWTNKNVHPSKVVNLDDVVEVMVLEIDEERRRISLGLKQCKPNPWEEFSKNFNKGDKVSGKIKSITDFGIFIGLDGGIDGLVHLSDISWNAAGEEAVREFKKGEEVEAVVLQVDAERERISLGVKQLEEDPFNDYLAANKKGAIVTGKVIEVDAKGAKVELADSVEGYVRAADISRDRVEDATTELKVGDEVEARFMGVDRKNRTLSLSIRAKDEVEEKEAVESVNTKQQQEGDKFTNAMAEAFKAAKTDD</sequence>
<dbReference type="FunFam" id="2.40.50.140:FF:000017">
    <property type="entry name" value="30S ribosomal protein S1"/>
    <property type="match status" value="1"/>
</dbReference>
<evidence type="ECO:0000313" key="9">
    <source>
        <dbReference type="Proteomes" id="UP000194450"/>
    </source>
</evidence>
<dbReference type="FunFam" id="2.40.50.140:FF:000036">
    <property type="entry name" value="30S ribosomal protein S1"/>
    <property type="match status" value="1"/>
</dbReference>
<dbReference type="InterPro" id="IPR003029">
    <property type="entry name" value="S1_domain"/>
</dbReference>
<dbReference type="FunFam" id="2.40.50.140:FF:000011">
    <property type="entry name" value="30S ribosomal protein S1"/>
    <property type="match status" value="1"/>
</dbReference>
<dbReference type="EMBL" id="FXWH01000001">
    <property type="protein sequence ID" value="SMQ65366.1"/>
    <property type="molecule type" value="Genomic_DNA"/>
</dbReference>
<dbReference type="InterPro" id="IPR050437">
    <property type="entry name" value="Ribos_protein_bS1-like"/>
</dbReference>
<dbReference type="GO" id="GO:0006412">
    <property type="term" value="P:translation"/>
    <property type="evidence" value="ECO:0007669"/>
    <property type="project" value="InterPro"/>
</dbReference>
<feature type="domain" description="S1 motif" evidence="7">
    <location>
        <begin position="21"/>
        <end position="87"/>
    </location>
</feature>
<feature type="domain" description="S1 motif" evidence="7">
    <location>
        <begin position="364"/>
        <end position="434"/>
    </location>
</feature>
<comment type="function">
    <text evidence="6">Binds mRNA; thus facilitating recognition of the initiation point. It is needed to translate mRNA with a short Shine-Dalgarno (SD) purine-rich sequence.</text>
</comment>
<dbReference type="OrthoDB" id="9804077at2"/>
<dbReference type="InterPro" id="IPR035104">
    <property type="entry name" value="Ribosomal_protein_S1-like"/>
</dbReference>
<gene>
    <name evidence="8" type="ORF">SAMN06297229_1250</name>
</gene>
<dbReference type="Proteomes" id="UP000194450">
    <property type="component" value="Unassembled WGS sequence"/>
</dbReference>
<name>A0A1Y6ESV1_9GAMM</name>
<dbReference type="RefSeq" id="WP_086434349.1">
    <property type="nucleotide sequence ID" value="NZ_FXWH01000001.1"/>
</dbReference>
<evidence type="ECO:0000259" key="7">
    <source>
        <dbReference type="PROSITE" id="PS50126"/>
    </source>
</evidence>
<dbReference type="PRINTS" id="PR00681">
    <property type="entry name" value="RIBOSOMALS1"/>
</dbReference>
<accession>A0A1Y6ESV1</accession>
<proteinExistence type="inferred from homology"/>
<organism evidence="8 9">
    <name type="scientific">Pseudidiomarina planktonica</name>
    <dbReference type="NCBI Taxonomy" id="1323738"/>
    <lineage>
        <taxon>Bacteria</taxon>
        <taxon>Pseudomonadati</taxon>
        <taxon>Pseudomonadota</taxon>
        <taxon>Gammaproteobacteria</taxon>
        <taxon>Alteromonadales</taxon>
        <taxon>Idiomarinaceae</taxon>
        <taxon>Pseudidiomarina</taxon>
    </lineage>
</organism>
<evidence type="ECO:0000256" key="4">
    <source>
        <dbReference type="ARBA" id="ARBA00022980"/>
    </source>
</evidence>
<dbReference type="NCBIfam" id="NF004952">
    <property type="entry name" value="PRK06299.1-2"/>
    <property type="match status" value="1"/>
</dbReference>
<dbReference type="InterPro" id="IPR000110">
    <property type="entry name" value="Ribosomal_bS1"/>
</dbReference>
<dbReference type="PANTHER" id="PTHR10724:SF7">
    <property type="entry name" value="SMALL RIBOSOMAL SUBUNIT PROTEIN BS1C"/>
    <property type="match status" value="1"/>
</dbReference>
<dbReference type="SMART" id="SM00316">
    <property type="entry name" value="S1"/>
    <property type="match status" value="6"/>
</dbReference>
<keyword evidence="5 6" id="KW-0687">Ribonucleoprotein</keyword>
<feature type="domain" description="S1 motif" evidence="7">
    <location>
        <begin position="451"/>
        <end position="520"/>
    </location>
</feature>